<comment type="caution">
    <text evidence="4">The sequence shown here is derived from an EMBL/GenBank/DDBJ whole genome shotgun (WGS) entry which is preliminary data.</text>
</comment>
<dbReference type="PANTHER" id="PTHR30363">
    <property type="entry name" value="HTH-TYPE TRANSCRIPTIONAL REGULATOR SRLR-RELATED"/>
    <property type="match status" value="1"/>
</dbReference>
<dbReference type="InterPro" id="IPR001845">
    <property type="entry name" value="HTH_ArsR_DNA-bd_dom"/>
</dbReference>
<keyword evidence="1" id="KW-0238">DNA-binding</keyword>
<evidence type="ECO:0000259" key="3">
    <source>
        <dbReference type="SMART" id="SM00418"/>
    </source>
</evidence>
<protein>
    <submittedName>
        <fullName evidence="4">Transcriptional regulator, DeoR family</fullName>
    </submittedName>
</protein>
<dbReference type="Proteomes" id="UP000681526">
    <property type="component" value="Unassembled WGS sequence"/>
</dbReference>
<feature type="domain" description="HTH arsR-type" evidence="3">
    <location>
        <begin position="19"/>
        <end position="95"/>
    </location>
</feature>
<dbReference type="PANTHER" id="PTHR30363:SF28">
    <property type="entry name" value="TRANSCRIPTIONAL REGULATORY PROTEIN-RELATED"/>
    <property type="match status" value="1"/>
</dbReference>
<feature type="region of interest" description="Disordered" evidence="2">
    <location>
        <begin position="1"/>
        <end position="20"/>
    </location>
</feature>
<sequence>MTVKSGKERPPGEVRRHDGPTRQTVLKLLKTRGSATAGELARELGLTEMAVRRHLAALERDGYAAAKPVRQPMGRPAYVYELTAEAEQFFPKNYHLLALDLLDLMEQEEGQKGAAARMFEARRKMLYNRHAARMAGKPLPERIGELASIQNDGGYMVEVETASEREYLLHEYNCPIAQVAARYEQACSCELALFRDLLEADVERIECLAKGGNKCTYRISVE</sequence>
<dbReference type="Pfam" id="PF01022">
    <property type="entry name" value="HTH_5"/>
    <property type="match status" value="1"/>
</dbReference>
<dbReference type="InterPro" id="IPR036388">
    <property type="entry name" value="WH-like_DNA-bd_sf"/>
</dbReference>
<dbReference type="InterPro" id="IPR050313">
    <property type="entry name" value="Carb_Metab_HTH_regulators"/>
</dbReference>
<name>A0ABN7S5Q6_THEXY</name>
<evidence type="ECO:0000256" key="2">
    <source>
        <dbReference type="SAM" id="MobiDB-lite"/>
    </source>
</evidence>
<reference evidence="4 5" key="1">
    <citation type="submission" date="2021-04" db="EMBL/GenBank/DDBJ databases">
        <authorList>
            <person name="Rakotoarivonina H."/>
        </authorList>
    </citation>
    <scope>NUCLEOTIDE SEQUENCE [LARGE SCALE GENOMIC DNA]</scope>
    <source>
        <strain evidence="4 5">XE</strain>
    </source>
</reference>
<dbReference type="Gene3D" id="1.10.10.10">
    <property type="entry name" value="Winged helix-like DNA-binding domain superfamily/Winged helix DNA-binding domain"/>
    <property type="match status" value="1"/>
</dbReference>
<dbReference type="CDD" id="cd00090">
    <property type="entry name" value="HTH_ARSR"/>
    <property type="match status" value="1"/>
</dbReference>
<evidence type="ECO:0000256" key="1">
    <source>
        <dbReference type="ARBA" id="ARBA00023125"/>
    </source>
</evidence>
<dbReference type="EMBL" id="CAJRAY010000099">
    <property type="protein sequence ID" value="CAG5093025.1"/>
    <property type="molecule type" value="Genomic_DNA"/>
</dbReference>
<evidence type="ECO:0000313" key="4">
    <source>
        <dbReference type="EMBL" id="CAG5093025.1"/>
    </source>
</evidence>
<dbReference type="InterPro" id="IPR036390">
    <property type="entry name" value="WH_DNA-bd_sf"/>
</dbReference>
<proteinExistence type="predicted"/>
<dbReference type="RefSeq" id="WP_213486844.1">
    <property type="nucleotide sequence ID" value="NZ_CAJRAY010000099.1"/>
</dbReference>
<dbReference type="SUPFAM" id="SSF46785">
    <property type="entry name" value="Winged helix' DNA-binding domain"/>
    <property type="match status" value="1"/>
</dbReference>
<accession>A0ABN7S5Q6</accession>
<gene>
    <name evidence="4" type="primary">txxe 3726-sufR</name>
    <name evidence="4" type="ORF">TXXE_19140</name>
</gene>
<organism evidence="4 5">
    <name type="scientific">Thermobacillus xylanilyticus</name>
    <dbReference type="NCBI Taxonomy" id="76633"/>
    <lineage>
        <taxon>Bacteria</taxon>
        <taxon>Bacillati</taxon>
        <taxon>Bacillota</taxon>
        <taxon>Bacilli</taxon>
        <taxon>Bacillales</taxon>
        <taxon>Paenibacillaceae</taxon>
        <taxon>Thermobacillus</taxon>
    </lineage>
</organism>
<dbReference type="SMART" id="SM00418">
    <property type="entry name" value="HTH_ARSR"/>
    <property type="match status" value="1"/>
</dbReference>
<evidence type="ECO:0000313" key="5">
    <source>
        <dbReference type="Proteomes" id="UP000681526"/>
    </source>
</evidence>
<dbReference type="InterPro" id="IPR011991">
    <property type="entry name" value="ArsR-like_HTH"/>
</dbReference>
<keyword evidence="5" id="KW-1185">Reference proteome</keyword>